<proteinExistence type="inferred from homology"/>
<comment type="similarity">
    <text evidence="2">Belongs to the eukaryotic RPB7/RPC8 RNA polymerase subunit family.</text>
</comment>
<evidence type="ECO:0000313" key="9">
    <source>
        <dbReference type="Proteomes" id="UP001235939"/>
    </source>
</evidence>
<accession>A0ABY6JX18</accession>
<dbReference type="SUPFAM" id="SSF50249">
    <property type="entry name" value="Nucleic acid-binding proteins"/>
    <property type="match status" value="1"/>
</dbReference>
<comment type="subcellular location">
    <subcellularLocation>
        <location evidence="1">Nucleus</location>
    </subcellularLocation>
</comment>
<dbReference type="InterPro" id="IPR012340">
    <property type="entry name" value="NA-bd_OB-fold"/>
</dbReference>
<dbReference type="InterPro" id="IPR036898">
    <property type="entry name" value="RNA_pol_Rpb7-like_N_sf"/>
</dbReference>
<evidence type="ECO:0000256" key="2">
    <source>
        <dbReference type="ARBA" id="ARBA00009307"/>
    </source>
</evidence>
<dbReference type="Pfam" id="PF03876">
    <property type="entry name" value="SHS2_Rpb7-N"/>
    <property type="match status" value="1"/>
</dbReference>
<evidence type="ECO:0000256" key="1">
    <source>
        <dbReference type="ARBA" id="ARBA00004123"/>
    </source>
</evidence>
<reference evidence="8 9" key="1">
    <citation type="submission" date="2022-01" db="EMBL/GenBank/DDBJ databases">
        <title>A chromosomal length assembly of Cordylochernes scorpioides.</title>
        <authorList>
            <person name="Zeh D."/>
            <person name="Zeh J."/>
        </authorList>
    </citation>
    <scope>NUCLEOTIDE SEQUENCE [LARGE SCALE GENOMIC DNA]</scope>
    <source>
        <strain evidence="8">IN4F17</strain>
        <tissue evidence="8">Whole Body</tissue>
    </source>
</reference>
<evidence type="ECO:0000259" key="7">
    <source>
        <dbReference type="Pfam" id="PF08292"/>
    </source>
</evidence>
<keyword evidence="3" id="KW-0240">DNA-directed RNA polymerase</keyword>
<dbReference type="PANTHER" id="PTHR12709:SF1">
    <property type="entry name" value="DNA-DIRECTED RNA POLYMERASE III SUBUNIT RPC8"/>
    <property type="match status" value="1"/>
</dbReference>
<feature type="domain" description="RNA polymerase III subunit Rpc25" evidence="7">
    <location>
        <begin position="83"/>
        <end position="193"/>
    </location>
</feature>
<dbReference type="InterPro" id="IPR045113">
    <property type="entry name" value="Rpb7-like"/>
</dbReference>
<dbReference type="CDD" id="cd04330">
    <property type="entry name" value="RNAP_III_Rpc25_N"/>
    <property type="match status" value="1"/>
</dbReference>
<evidence type="ECO:0000313" key="8">
    <source>
        <dbReference type="EMBL" id="UYV60571.1"/>
    </source>
</evidence>
<keyword evidence="5" id="KW-0539">Nucleus</keyword>
<dbReference type="Gene3D" id="3.30.1490.120">
    <property type="entry name" value="RNA polymerase Rpb7-like, N-terminal domain"/>
    <property type="match status" value="1"/>
</dbReference>
<dbReference type="Gene3D" id="2.40.50.140">
    <property type="entry name" value="Nucleic acid-binding proteins"/>
    <property type="match status" value="1"/>
</dbReference>
<dbReference type="EMBL" id="CP092863">
    <property type="protein sequence ID" value="UYV60571.1"/>
    <property type="molecule type" value="Genomic_DNA"/>
</dbReference>
<keyword evidence="4" id="KW-0804">Transcription</keyword>
<name>A0ABY6JX18_9ARAC</name>
<organism evidence="8 9">
    <name type="scientific">Cordylochernes scorpioides</name>
    <dbReference type="NCBI Taxonomy" id="51811"/>
    <lineage>
        <taxon>Eukaryota</taxon>
        <taxon>Metazoa</taxon>
        <taxon>Ecdysozoa</taxon>
        <taxon>Arthropoda</taxon>
        <taxon>Chelicerata</taxon>
        <taxon>Arachnida</taxon>
        <taxon>Pseudoscorpiones</taxon>
        <taxon>Cheliferoidea</taxon>
        <taxon>Chernetidae</taxon>
        <taxon>Cordylochernes</taxon>
    </lineage>
</organism>
<dbReference type="InterPro" id="IPR013238">
    <property type="entry name" value="RNA_pol_III_Rbc25"/>
</dbReference>
<dbReference type="InterPro" id="IPR005576">
    <property type="entry name" value="Rpb7-like_N"/>
</dbReference>
<gene>
    <name evidence="8" type="ORF">LAZ67_1001558</name>
</gene>
<dbReference type="PANTHER" id="PTHR12709">
    <property type="entry name" value="DNA-DIRECTED RNA POLYMERASE II, III"/>
    <property type="match status" value="1"/>
</dbReference>
<dbReference type="Pfam" id="PF08292">
    <property type="entry name" value="RNA_pol_Rbc25"/>
    <property type="match status" value="1"/>
</dbReference>
<sequence length="194" mass="22826">MFVLRKIKDIVKVPPWMFNMDIQEALTQVINKMMANKVILNVGLCIRVHDILETGDANILPGDSYIHVETIFTMIVFRPYIGELIIGKIKSYSKKGIYITLNFFDDIFVPAEYLPEPSLYDEEKQMWKWLYKDDYNGEHEMYMSHDDPIRFVVFNENFKDCSPDEKDLEETQESCYSITGKMNEQGLGLTNWWP</sequence>
<dbReference type="SUPFAM" id="SSF88798">
    <property type="entry name" value="N-terminal, heterodimerisation domain of RBP7 (RpoE)"/>
    <property type="match status" value="1"/>
</dbReference>
<evidence type="ECO:0000259" key="6">
    <source>
        <dbReference type="Pfam" id="PF03876"/>
    </source>
</evidence>
<dbReference type="Proteomes" id="UP001235939">
    <property type="component" value="Chromosome 01"/>
</dbReference>
<feature type="domain" description="RNA polymerase Rpb7-like N-terminal" evidence="6">
    <location>
        <begin position="8"/>
        <end position="63"/>
    </location>
</feature>
<evidence type="ECO:0000256" key="3">
    <source>
        <dbReference type="ARBA" id="ARBA00022478"/>
    </source>
</evidence>
<protein>
    <submittedName>
        <fullName evidence="8">POLR3H</fullName>
    </submittedName>
</protein>
<evidence type="ECO:0000256" key="5">
    <source>
        <dbReference type="ARBA" id="ARBA00023242"/>
    </source>
</evidence>
<evidence type="ECO:0000256" key="4">
    <source>
        <dbReference type="ARBA" id="ARBA00023163"/>
    </source>
</evidence>
<keyword evidence="9" id="KW-1185">Reference proteome</keyword>